<dbReference type="CDD" id="cd04301">
    <property type="entry name" value="NAT_SF"/>
    <property type="match status" value="1"/>
</dbReference>
<dbReference type="Proteomes" id="UP000186336">
    <property type="component" value="Chromosome"/>
</dbReference>
<dbReference type="Pfam" id="PF00583">
    <property type="entry name" value="Acetyltransf_1"/>
    <property type="match status" value="1"/>
</dbReference>
<accession>A0A1P8MSP8</accession>
<sequence length="167" mass="17957">MIRDANRDDAGWIADIWNAVIAHTQITFTTAPKTLDDIENLIDTRVMLVLPRQGGFATYGPFRGGPGYAATVEHTILLDPTARGRGKGRALLTALQARARREGYHIMVAGISGINDVAIAFHAAMGFAKVAHMHQVGRKDGVWLDLILMQKQLGATAGADAAPQDTV</sequence>
<dbReference type="AlphaFoldDB" id="A0A1P8MSP8"/>
<evidence type="ECO:0000259" key="3">
    <source>
        <dbReference type="PROSITE" id="PS51186"/>
    </source>
</evidence>
<dbReference type="EMBL" id="CP019312">
    <property type="protein sequence ID" value="APX10989.1"/>
    <property type="molecule type" value="Genomic_DNA"/>
</dbReference>
<feature type="domain" description="N-acetyltransferase" evidence="3">
    <location>
        <begin position="1"/>
        <end position="154"/>
    </location>
</feature>
<name>A0A1P8MSP8_9RHOB</name>
<dbReference type="InterPro" id="IPR000182">
    <property type="entry name" value="GNAT_dom"/>
</dbReference>
<evidence type="ECO:0000256" key="2">
    <source>
        <dbReference type="ARBA" id="ARBA00023315"/>
    </source>
</evidence>
<protein>
    <recommendedName>
        <fullName evidence="3">N-acetyltransferase domain-containing protein</fullName>
    </recommendedName>
</protein>
<dbReference type="RefSeq" id="WP_076626855.1">
    <property type="nucleotide sequence ID" value="NZ_CP019312.1"/>
</dbReference>
<dbReference type="PROSITE" id="PS51186">
    <property type="entry name" value="GNAT"/>
    <property type="match status" value="1"/>
</dbReference>
<dbReference type="KEGG" id="tom:BWR18_04250"/>
<dbReference type="PANTHER" id="PTHR43072">
    <property type="entry name" value="N-ACETYLTRANSFERASE"/>
    <property type="match status" value="1"/>
</dbReference>
<keyword evidence="5" id="KW-1185">Reference proteome</keyword>
<gene>
    <name evidence="4" type="ORF">BWR18_04250</name>
</gene>
<evidence type="ECO:0000313" key="5">
    <source>
        <dbReference type="Proteomes" id="UP000186336"/>
    </source>
</evidence>
<dbReference type="PANTHER" id="PTHR43072:SF23">
    <property type="entry name" value="UPF0039 PROTEIN C11D3.02C"/>
    <property type="match status" value="1"/>
</dbReference>
<reference evidence="4 5" key="1">
    <citation type="submission" date="2017-01" db="EMBL/GenBank/DDBJ databases">
        <title>Complete genome of Tateyamaria omphalii DOK1-4 isolated from seawater in Dokdo.</title>
        <authorList>
            <person name="Kim J.H."/>
            <person name="Chi W.-J."/>
        </authorList>
    </citation>
    <scope>NUCLEOTIDE SEQUENCE [LARGE SCALE GENOMIC DNA]</scope>
    <source>
        <strain evidence="4 5">DOK1-4</strain>
    </source>
</reference>
<proteinExistence type="predicted"/>
<evidence type="ECO:0000256" key="1">
    <source>
        <dbReference type="ARBA" id="ARBA00022679"/>
    </source>
</evidence>
<dbReference type="STRING" id="299262.BWR18_04250"/>
<dbReference type="Gene3D" id="3.40.630.30">
    <property type="match status" value="1"/>
</dbReference>
<dbReference type="OrthoDB" id="5459937at2"/>
<keyword evidence="1" id="KW-0808">Transferase</keyword>
<evidence type="ECO:0000313" key="4">
    <source>
        <dbReference type="EMBL" id="APX10989.1"/>
    </source>
</evidence>
<keyword evidence="2" id="KW-0012">Acyltransferase</keyword>
<dbReference type="SUPFAM" id="SSF55729">
    <property type="entry name" value="Acyl-CoA N-acyltransferases (Nat)"/>
    <property type="match status" value="1"/>
</dbReference>
<dbReference type="InterPro" id="IPR016181">
    <property type="entry name" value="Acyl_CoA_acyltransferase"/>
</dbReference>
<dbReference type="GO" id="GO:0016747">
    <property type="term" value="F:acyltransferase activity, transferring groups other than amino-acyl groups"/>
    <property type="evidence" value="ECO:0007669"/>
    <property type="project" value="InterPro"/>
</dbReference>
<organism evidence="4 5">
    <name type="scientific">Tateyamaria omphalii</name>
    <dbReference type="NCBI Taxonomy" id="299262"/>
    <lineage>
        <taxon>Bacteria</taxon>
        <taxon>Pseudomonadati</taxon>
        <taxon>Pseudomonadota</taxon>
        <taxon>Alphaproteobacteria</taxon>
        <taxon>Rhodobacterales</taxon>
        <taxon>Roseobacteraceae</taxon>
        <taxon>Tateyamaria</taxon>
    </lineage>
</organism>